<reference evidence="1 2" key="1">
    <citation type="submission" date="2018-12" db="EMBL/GenBank/DDBJ databases">
        <title>Draft genome sequence of Xylaria grammica IHI A82.</title>
        <authorList>
            <person name="Buettner E."/>
            <person name="Kellner H."/>
        </authorList>
    </citation>
    <scope>NUCLEOTIDE SEQUENCE [LARGE SCALE GENOMIC DNA]</scope>
    <source>
        <strain evidence="1 2">IHI A82</strain>
    </source>
</reference>
<evidence type="ECO:0000313" key="1">
    <source>
        <dbReference type="EMBL" id="RWA13007.1"/>
    </source>
</evidence>
<dbReference type="AlphaFoldDB" id="A0A439DF18"/>
<organism evidence="1 2">
    <name type="scientific">Xylaria grammica</name>
    <dbReference type="NCBI Taxonomy" id="363999"/>
    <lineage>
        <taxon>Eukaryota</taxon>
        <taxon>Fungi</taxon>
        <taxon>Dikarya</taxon>
        <taxon>Ascomycota</taxon>
        <taxon>Pezizomycotina</taxon>
        <taxon>Sordariomycetes</taxon>
        <taxon>Xylariomycetidae</taxon>
        <taxon>Xylariales</taxon>
        <taxon>Xylariaceae</taxon>
        <taxon>Xylaria</taxon>
    </lineage>
</organism>
<protein>
    <submittedName>
        <fullName evidence="1">Uncharacterized protein</fullName>
    </submittedName>
</protein>
<sequence length="575" mass="63399">MPPRTSRRIHAAAEPTLSIDFGCGSSKMALAYMKNSESTPRVIRIPVGDVMSTTPKLELVASAALENDKLVVGDQALTMDTNIPLKTLLMFYAGITPEKIINRLPGGRTLMRAVRGMAIDSAMIADALCQHFKVLRHWASYSRVKLRARELFGDVRSVDRSITIVDVGSSTLNLQSVTAYFNADGEVTESQSSVPHGAVTGARGGSHVSNDIIRNRIERSLQRTIKSGSLAQGDIAALLLDFEQKKKGIDYSAKDLRMIYLQCSDPHKSVPLRAEDIQNAFETAFKDGLGLLRTELSRMLRLREDFGVLFCGGSFCNPGLHNVVKTIMAEAKAKGKKMGISVTHSFLRQELYWSSAVAVGAAVSMMRVPTTGSLLASSRIGIHKITRPLRGKALWEGLEYADTLWCEDISRPIDIEIPPGAGRWLKFFLVCDPDYVAHSVNADGDRSLPSRIRIEPNGESIDGGAVPYDLGLTIRPWDLPEGTVRFLIKDSLIHHQGSNAPVQLQLKCFRVTPTGAATKELKDKRYSILLKTDPVSKLLKVIEVKEQPLWCSRCKAELLEIDIDCLICEYSPRPK</sequence>
<accession>A0A439DF18</accession>
<evidence type="ECO:0000313" key="2">
    <source>
        <dbReference type="Proteomes" id="UP000286045"/>
    </source>
</evidence>
<dbReference type="Proteomes" id="UP000286045">
    <property type="component" value="Unassembled WGS sequence"/>
</dbReference>
<dbReference type="SUPFAM" id="SSF53067">
    <property type="entry name" value="Actin-like ATPase domain"/>
    <property type="match status" value="1"/>
</dbReference>
<dbReference type="EMBL" id="RYZI01000037">
    <property type="protein sequence ID" value="RWA13007.1"/>
    <property type="molecule type" value="Genomic_DNA"/>
</dbReference>
<proteinExistence type="predicted"/>
<name>A0A439DF18_9PEZI</name>
<keyword evidence="2" id="KW-1185">Reference proteome</keyword>
<dbReference type="InterPro" id="IPR043129">
    <property type="entry name" value="ATPase_NBD"/>
</dbReference>
<comment type="caution">
    <text evidence="1">The sequence shown here is derived from an EMBL/GenBank/DDBJ whole genome shotgun (WGS) entry which is preliminary data.</text>
</comment>
<gene>
    <name evidence="1" type="ORF">EKO27_g2127</name>
</gene>